<sequence length="49" mass="6121">MAWYIKISLFIIKMPAILNRYQPHYKVTFILLLGLWQYFLRYTFGEWYA</sequence>
<name>K2KNI7_HELPX</name>
<keyword evidence="1" id="KW-1133">Transmembrane helix</keyword>
<reference evidence="2 3" key="1">
    <citation type="journal article" date="2013" name="Pathog. Dis.">
        <title>Genome sequences of 65 Helicobacter pylori strains isolated from asymptomatic individuals and patients with gastric cancer, peptic ulcer disease, or gastritis.</title>
        <authorList>
            <person name="Blanchard T.G."/>
            <person name="Czinn S.J."/>
            <person name="Correa P."/>
            <person name="Nakazawa T."/>
            <person name="Keelan M."/>
            <person name="Morningstar L."/>
            <person name="Santana-Cruz I."/>
            <person name="Maroo A."/>
            <person name="McCracken C."/>
            <person name="Shefchek K."/>
            <person name="Daugherty S."/>
            <person name="Song Y."/>
            <person name="Fraser C.M."/>
            <person name="Fricke W.F."/>
        </authorList>
    </citation>
    <scope>NUCLEOTIDE SEQUENCE [LARGE SCALE GENOMIC DNA]</scope>
    <source>
        <strain evidence="2 3">R038b</strain>
    </source>
</reference>
<keyword evidence="1" id="KW-0472">Membrane</keyword>
<dbReference type="EMBL" id="AMOV01000008">
    <property type="protein sequence ID" value="EKE89518.1"/>
    <property type="molecule type" value="Genomic_DNA"/>
</dbReference>
<keyword evidence="1" id="KW-0812">Transmembrane</keyword>
<feature type="transmembrane region" description="Helical" evidence="1">
    <location>
        <begin position="21"/>
        <end position="39"/>
    </location>
</feature>
<dbReference type="PATRIC" id="fig|1145115.3.peg.1355"/>
<dbReference type="Proteomes" id="UP000006766">
    <property type="component" value="Unassembled WGS sequence"/>
</dbReference>
<dbReference type="AlphaFoldDB" id="K2KNI7"/>
<proteinExistence type="predicted"/>
<protein>
    <submittedName>
        <fullName evidence="2">Uncharacterized protein</fullName>
    </submittedName>
</protein>
<evidence type="ECO:0000313" key="3">
    <source>
        <dbReference type="Proteomes" id="UP000006766"/>
    </source>
</evidence>
<comment type="caution">
    <text evidence="2">The sequence shown here is derived from an EMBL/GenBank/DDBJ whole genome shotgun (WGS) entry which is preliminary data.</text>
</comment>
<gene>
    <name evidence="2" type="ORF">OUM_1398</name>
</gene>
<accession>K2KNI7</accession>
<organism evidence="2 3">
    <name type="scientific">Helicobacter pylori R038b</name>
    <dbReference type="NCBI Taxonomy" id="1145115"/>
    <lineage>
        <taxon>Bacteria</taxon>
        <taxon>Pseudomonadati</taxon>
        <taxon>Campylobacterota</taxon>
        <taxon>Epsilonproteobacteria</taxon>
        <taxon>Campylobacterales</taxon>
        <taxon>Helicobacteraceae</taxon>
        <taxon>Helicobacter</taxon>
    </lineage>
</organism>
<evidence type="ECO:0000313" key="2">
    <source>
        <dbReference type="EMBL" id="EKE89518.1"/>
    </source>
</evidence>
<evidence type="ECO:0000256" key="1">
    <source>
        <dbReference type="SAM" id="Phobius"/>
    </source>
</evidence>